<organism evidence="2 3">
    <name type="scientific">Strongyloides stercoralis</name>
    <name type="common">Threadworm</name>
    <dbReference type="NCBI Taxonomy" id="6248"/>
    <lineage>
        <taxon>Eukaryota</taxon>
        <taxon>Metazoa</taxon>
        <taxon>Ecdysozoa</taxon>
        <taxon>Nematoda</taxon>
        <taxon>Chromadorea</taxon>
        <taxon>Rhabditida</taxon>
        <taxon>Tylenchina</taxon>
        <taxon>Panagrolaimomorpha</taxon>
        <taxon>Strongyloidoidea</taxon>
        <taxon>Strongyloididae</taxon>
        <taxon>Strongyloides</taxon>
    </lineage>
</organism>
<dbReference type="AlphaFoldDB" id="A0AAF5DLI2"/>
<dbReference type="WBParaSite" id="TCONS_00013806.p1">
    <property type="protein sequence ID" value="TCONS_00013806.p1"/>
    <property type="gene ID" value="XLOC_008722"/>
</dbReference>
<keyword evidence="1" id="KW-0732">Signal</keyword>
<feature type="chain" id="PRO_5042219457" evidence="1">
    <location>
        <begin position="23"/>
        <end position="531"/>
    </location>
</feature>
<protein>
    <submittedName>
        <fullName evidence="3">Uncharacterized protein</fullName>
    </submittedName>
</protein>
<evidence type="ECO:0000313" key="2">
    <source>
        <dbReference type="Proteomes" id="UP000035681"/>
    </source>
</evidence>
<reference evidence="3" key="1">
    <citation type="submission" date="2024-02" db="UniProtKB">
        <authorList>
            <consortium name="WormBaseParasite"/>
        </authorList>
    </citation>
    <scope>IDENTIFICATION</scope>
</reference>
<evidence type="ECO:0000256" key="1">
    <source>
        <dbReference type="SAM" id="SignalP"/>
    </source>
</evidence>
<feature type="signal peptide" evidence="1">
    <location>
        <begin position="1"/>
        <end position="22"/>
    </location>
</feature>
<sequence length="531" mass="59962">FAASCTTFLLLIRITFEPQLIGTFVVSPIFRHYYCCFGSCCLIGAESETLRLFWSKMEAVVQLELDLNQRNFSERSWRLLFYWVLIMKERSYSGANQKQFNNADYYKEFIHYYCCIGGCCSTGTEVEAWRFFWGKLENVDLLELNLKHGAFFLMGEIYLACFFCPNLLCYNLDNYYCCFGGNRLTGTESGVWMFLWKCYSTGAESETCKLFSLEGFHLAIMLITMKNPGCYSTETESGEWRLFWKKLEDVPILQLNLKHRSSSVMGGSCCSIGAKSGALIMLITIESRHYYYCFGGCYSTGTESRALKLFWSKLGDGKGPKCFFVLIYHASSKDIVNVVMEAVFQLNLNHRNSSEKLADVVLQKSNLRHESFFLVERIHLVTVLITINNPGSSGINWKIFLIGIASKPRGTEAFLKEFGGCCFTGAESKHGGSSRAKKKSCGSTRTESGEWGFISEGLGTVALLEQDQEHGMITSGLGLKDGNSPVMQCRLIKTVFETRMFSQNRLGAVVLLRPNLNMAVLLEQTESCGLY</sequence>
<evidence type="ECO:0000313" key="3">
    <source>
        <dbReference type="WBParaSite" id="TCONS_00013806.p1"/>
    </source>
</evidence>
<name>A0AAF5DLI2_STRER</name>
<accession>A0AAF5DLI2</accession>
<keyword evidence="2" id="KW-1185">Reference proteome</keyword>
<dbReference type="Proteomes" id="UP000035681">
    <property type="component" value="Unplaced"/>
</dbReference>
<proteinExistence type="predicted"/>